<dbReference type="Gene3D" id="3.10.450.50">
    <property type="match status" value="1"/>
</dbReference>
<reference evidence="4 5" key="1">
    <citation type="submission" date="2019-09" db="EMBL/GenBank/DDBJ databases">
        <title>Phylogeny of genus Pseudoclavibacter and closely related genus.</title>
        <authorList>
            <person name="Li Y."/>
        </authorList>
    </citation>
    <scope>NUCLEOTIDE SEQUENCE [LARGE SCALE GENOMIC DNA]</scope>
    <source>
        <strain evidence="4 5">DSM 23821</strain>
    </source>
</reference>
<protein>
    <submittedName>
        <fullName evidence="4">NADP oxidoreductase</fullName>
    </submittedName>
</protein>
<dbReference type="SUPFAM" id="SSF54427">
    <property type="entry name" value="NTF2-like"/>
    <property type="match status" value="1"/>
</dbReference>
<dbReference type="InterPro" id="IPR032710">
    <property type="entry name" value="NTF2-like_dom_sf"/>
</dbReference>
<evidence type="ECO:0000313" key="4">
    <source>
        <dbReference type="EMBL" id="KAB1653602.1"/>
    </source>
</evidence>
<sequence length="323" mass="33794">MTSAGSVGIVGSGPISQGLATLWAHAGYEVTLGARSAASASVVTVPDTVRVGTFEDAARHDTVVLAVRHGGAADVAKRLAPHLDGTLVLDTMNAVALIGGRAASALEPGVTEGQWLASLFPGATIVRAFSHIQDELLASRARRTPGVWAVAYATDAGAERHRIERLIDDTGYVPVFAGPLARSSILDPGGAAFPRLLTGTDLEGLVTAHRLPEMLDRFNTATIGAVLHEDVQWSFPYGPTIGVTETVHGRQAVTEHLARVQGSGIRISDIRTELETPTGAVVHATGSFPTPRGPISSPIVSIVAVRDGLISEVNEYWDTAAIR</sequence>
<dbReference type="Proteomes" id="UP000467240">
    <property type="component" value="Unassembled WGS sequence"/>
</dbReference>
<evidence type="ECO:0000256" key="1">
    <source>
        <dbReference type="ARBA" id="ARBA00023002"/>
    </source>
</evidence>
<feature type="domain" description="Pyrroline-5-carboxylate reductase catalytic N-terminal" evidence="2">
    <location>
        <begin position="7"/>
        <end position="93"/>
    </location>
</feature>
<dbReference type="InterPro" id="IPR036291">
    <property type="entry name" value="NAD(P)-bd_dom_sf"/>
</dbReference>
<evidence type="ECO:0000259" key="2">
    <source>
        <dbReference type="Pfam" id="PF03807"/>
    </source>
</evidence>
<dbReference type="GO" id="GO:0016491">
    <property type="term" value="F:oxidoreductase activity"/>
    <property type="evidence" value="ECO:0007669"/>
    <property type="project" value="UniProtKB-KW"/>
</dbReference>
<keyword evidence="5" id="KW-1185">Reference proteome</keyword>
<dbReference type="RefSeq" id="WP_158041718.1">
    <property type="nucleotide sequence ID" value="NZ_JACCFV010000001.1"/>
</dbReference>
<dbReference type="InterPro" id="IPR028939">
    <property type="entry name" value="P5C_Rdtase_cat_N"/>
</dbReference>
<evidence type="ECO:0000259" key="3">
    <source>
        <dbReference type="Pfam" id="PF12680"/>
    </source>
</evidence>
<dbReference type="PANTHER" id="PTHR14239:SF10">
    <property type="entry name" value="REDUCTASE"/>
    <property type="match status" value="1"/>
</dbReference>
<dbReference type="InterPro" id="IPR051267">
    <property type="entry name" value="STEAP_metalloreductase"/>
</dbReference>
<dbReference type="Pfam" id="PF03807">
    <property type="entry name" value="F420_oxidored"/>
    <property type="match status" value="1"/>
</dbReference>
<accession>A0A7J5BQD1</accession>
<evidence type="ECO:0000313" key="5">
    <source>
        <dbReference type="Proteomes" id="UP000467240"/>
    </source>
</evidence>
<dbReference type="SUPFAM" id="SSF51735">
    <property type="entry name" value="NAD(P)-binding Rossmann-fold domains"/>
    <property type="match status" value="1"/>
</dbReference>
<gene>
    <name evidence="4" type="ORF">F8O01_14740</name>
</gene>
<proteinExistence type="predicted"/>
<dbReference type="InterPro" id="IPR037401">
    <property type="entry name" value="SnoaL-like"/>
</dbReference>
<dbReference type="EMBL" id="WBJZ01000022">
    <property type="protein sequence ID" value="KAB1653602.1"/>
    <property type="molecule type" value="Genomic_DNA"/>
</dbReference>
<dbReference type="AlphaFoldDB" id="A0A7J5BQD1"/>
<dbReference type="PANTHER" id="PTHR14239">
    <property type="entry name" value="DUDULIN-RELATED"/>
    <property type="match status" value="1"/>
</dbReference>
<comment type="caution">
    <text evidence="4">The sequence shown here is derived from an EMBL/GenBank/DDBJ whole genome shotgun (WGS) entry which is preliminary data.</text>
</comment>
<keyword evidence="1" id="KW-0560">Oxidoreductase</keyword>
<dbReference type="OrthoDB" id="1523398at2"/>
<dbReference type="Pfam" id="PF12680">
    <property type="entry name" value="SnoaL_2"/>
    <property type="match status" value="1"/>
</dbReference>
<organism evidence="4 5">
    <name type="scientific">Pseudoclavibacter chungangensis</name>
    <dbReference type="NCBI Taxonomy" id="587635"/>
    <lineage>
        <taxon>Bacteria</taxon>
        <taxon>Bacillati</taxon>
        <taxon>Actinomycetota</taxon>
        <taxon>Actinomycetes</taxon>
        <taxon>Micrococcales</taxon>
        <taxon>Microbacteriaceae</taxon>
        <taxon>Pseudoclavibacter</taxon>
    </lineage>
</organism>
<feature type="domain" description="SnoaL-like" evidence="3">
    <location>
        <begin position="210"/>
        <end position="312"/>
    </location>
</feature>
<dbReference type="Gene3D" id="3.40.50.720">
    <property type="entry name" value="NAD(P)-binding Rossmann-like Domain"/>
    <property type="match status" value="1"/>
</dbReference>
<name>A0A7J5BQD1_9MICO</name>